<evidence type="ECO:0000313" key="7">
    <source>
        <dbReference type="EMBL" id="KAE9174696.1"/>
    </source>
</evidence>
<dbReference type="AlphaFoldDB" id="A0A6A3PRX9"/>
<dbReference type="EMBL" id="QXFW01004676">
    <property type="protein sequence ID" value="KAE8964778.1"/>
    <property type="molecule type" value="Genomic_DNA"/>
</dbReference>
<dbReference type="EMBL" id="QXGA01003910">
    <property type="protein sequence ID" value="KAE9078065.1"/>
    <property type="molecule type" value="Genomic_DNA"/>
</dbReference>
<dbReference type="Proteomes" id="UP000440732">
    <property type="component" value="Unassembled WGS sequence"/>
</dbReference>
<organism evidence="4 17">
    <name type="scientific">Phytophthora fragariae</name>
    <dbReference type="NCBI Taxonomy" id="53985"/>
    <lineage>
        <taxon>Eukaryota</taxon>
        <taxon>Sar</taxon>
        <taxon>Stramenopiles</taxon>
        <taxon>Oomycota</taxon>
        <taxon>Peronosporomycetes</taxon>
        <taxon>Peronosporales</taxon>
        <taxon>Peronosporaceae</taxon>
        <taxon>Phytophthora</taxon>
    </lineage>
</organism>
<gene>
    <name evidence="10" type="ORF">PF001_g24874</name>
    <name evidence="9" type="ORF">PF002_g26494</name>
    <name evidence="8" type="ORF">PF004_g24459</name>
    <name evidence="7" type="ORF">PF005_g25745</name>
    <name evidence="6" type="ORF">PF006_g27789</name>
    <name evidence="4" type="ORF">PF007_g29093</name>
    <name evidence="11" type="ORF">PF008_g25243</name>
    <name evidence="2" type="ORF">PF009_g26305</name>
    <name evidence="5" type="ORF">PF010_g25308</name>
    <name evidence="3" type="ORF">PF011_g28544</name>
</gene>
<dbReference type="EMBL" id="QXGD01002783">
    <property type="protein sequence ID" value="KAE9184229.1"/>
    <property type="molecule type" value="Genomic_DNA"/>
</dbReference>
<evidence type="ECO:0000313" key="19">
    <source>
        <dbReference type="Proteomes" id="UP000476176"/>
    </source>
</evidence>
<dbReference type="Proteomes" id="UP000441208">
    <property type="component" value="Unassembled WGS sequence"/>
</dbReference>
<dbReference type="EMBL" id="QXGE01002796">
    <property type="protein sequence ID" value="KAE9279098.1"/>
    <property type="molecule type" value="Genomic_DNA"/>
</dbReference>
<reference evidence="12 13" key="1">
    <citation type="submission" date="2018-08" db="EMBL/GenBank/DDBJ databases">
        <title>Genomic investigation of the strawberry pathogen Phytophthora fragariae indicates pathogenicity is determined by transcriptional variation in three key races.</title>
        <authorList>
            <person name="Adams T.M."/>
            <person name="Armitage A.D."/>
            <person name="Sobczyk M.K."/>
            <person name="Bates H.J."/>
            <person name="Dunwell J.M."/>
            <person name="Nellist C.F."/>
            <person name="Harrison R.J."/>
        </authorList>
    </citation>
    <scope>NUCLEOTIDE SEQUENCE [LARGE SCALE GENOMIC DNA]</scope>
    <source>
        <strain evidence="10 14">A4</strain>
        <strain evidence="9 15">BC-1</strain>
        <strain evidence="8 19">BC-23</strain>
        <strain evidence="7 13">NOV-27</strain>
        <strain evidence="6 16">NOV-5</strain>
        <strain evidence="4 17">NOV-71</strain>
        <strain evidence="11 20">NOV-77</strain>
        <strain evidence="2 12">NOV-9</strain>
        <strain evidence="5 21">ONT-3</strain>
        <strain evidence="3 18">SCRP245</strain>
    </source>
</reference>
<dbReference type="EMBL" id="QXGC01002796">
    <property type="protein sequence ID" value="KAE9181707.1"/>
    <property type="molecule type" value="Genomic_DNA"/>
</dbReference>
<evidence type="ECO:0000313" key="6">
    <source>
        <dbReference type="EMBL" id="KAE9078065.1"/>
    </source>
</evidence>
<evidence type="ECO:0000313" key="3">
    <source>
        <dbReference type="EMBL" id="KAE8964778.1"/>
    </source>
</evidence>
<evidence type="ECO:0000313" key="8">
    <source>
        <dbReference type="EMBL" id="KAE9181707.1"/>
    </source>
</evidence>
<dbReference type="EMBL" id="QXFY01002834">
    <property type="protein sequence ID" value="KAE9291790.1"/>
    <property type="molecule type" value="Genomic_DNA"/>
</dbReference>
<evidence type="ECO:0000313" key="11">
    <source>
        <dbReference type="EMBL" id="KAE9291790.1"/>
    </source>
</evidence>
<dbReference type="Proteomes" id="UP000486351">
    <property type="component" value="Unassembled WGS sequence"/>
</dbReference>
<evidence type="ECO:0000256" key="1">
    <source>
        <dbReference type="SAM" id="SignalP"/>
    </source>
</evidence>
<evidence type="ECO:0000313" key="14">
    <source>
        <dbReference type="Proteomes" id="UP000437068"/>
    </source>
</evidence>
<dbReference type="EMBL" id="QXFX01002882">
    <property type="protein sequence ID" value="KAE9072880.1"/>
    <property type="molecule type" value="Genomic_DNA"/>
</dbReference>
<evidence type="ECO:0000313" key="15">
    <source>
        <dbReference type="Proteomes" id="UP000440367"/>
    </source>
</evidence>
<keyword evidence="1" id="KW-0732">Signal</keyword>
<evidence type="ECO:0000313" key="5">
    <source>
        <dbReference type="EMBL" id="KAE9072880.1"/>
    </source>
</evidence>
<evidence type="ECO:0000313" key="4">
    <source>
        <dbReference type="EMBL" id="KAE9064712.1"/>
    </source>
</evidence>
<evidence type="ECO:0000313" key="13">
    <source>
        <dbReference type="Proteomes" id="UP000433483"/>
    </source>
</evidence>
<evidence type="ECO:0000313" key="16">
    <source>
        <dbReference type="Proteomes" id="UP000440732"/>
    </source>
</evidence>
<name>A0A6A3PRX9_9STRA</name>
<dbReference type="Proteomes" id="UP000460718">
    <property type="component" value="Unassembled WGS sequence"/>
</dbReference>
<dbReference type="Proteomes" id="UP000476176">
    <property type="component" value="Unassembled WGS sequence"/>
</dbReference>
<keyword evidence="13" id="KW-1185">Reference proteome</keyword>
<dbReference type="EMBL" id="QXGF01002773">
    <property type="protein sequence ID" value="KAE8923445.1"/>
    <property type="molecule type" value="Genomic_DNA"/>
</dbReference>
<evidence type="ECO:0000313" key="2">
    <source>
        <dbReference type="EMBL" id="KAE8923445.1"/>
    </source>
</evidence>
<dbReference type="Proteomes" id="UP000433483">
    <property type="component" value="Unassembled WGS sequence"/>
</dbReference>
<evidence type="ECO:0000313" key="18">
    <source>
        <dbReference type="Proteomes" id="UP000460718"/>
    </source>
</evidence>
<evidence type="ECO:0000313" key="10">
    <source>
        <dbReference type="EMBL" id="KAE9279098.1"/>
    </source>
</evidence>
<comment type="caution">
    <text evidence="4">The sequence shown here is derived from an EMBL/GenBank/DDBJ whole genome shotgun (WGS) entry which is preliminary data.</text>
</comment>
<proteinExistence type="predicted"/>
<evidence type="ECO:0008006" key="22">
    <source>
        <dbReference type="Google" id="ProtNLM"/>
    </source>
</evidence>
<dbReference type="Proteomes" id="UP000488956">
    <property type="component" value="Unassembled WGS sequence"/>
</dbReference>
<dbReference type="Proteomes" id="UP000429523">
    <property type="component" value="Unassembled WGS sequence"/>
</dbReference>
<evidence type="ECO:0000313" key="17">
    <source>
        <dbReference type="Proteomes" id="UP000441208"/>
    </source>
</evidence>
<evidence type="ECO:0000313" key="9">
    <source>
        <dbReference type="EMBL" id="KAE9184229.1"/>
    </source>
</evidence>
<dbReference type="Proteomes" id="UP000440367">
    <property type="component" value="Unassembled WGS sequence"/>
</dbReference>
<evidence type="ECO:0000313" key="12">
    <source>
        <dbReference type="Proteomes" id="UP000429523"/>
    </source>
</evidence>
<dbReference type="EMBL" id="QXGB01002830">
    <property type="protein sequence ID" value="KAE9174696.1"/>
    <property type="molecule type" value="Genomic_DNA"/>
</dbReference>
<dbReference type="EMBL" id="QXFZ01004330">
    <property type="protein sequence ID" value="KAE9064712.1"/>
    <property type="molecule type" value="Genomic_DNA"/>
</dbReference>
<feature type="chain" id="PRO_5036165609" description="RxLR effector protein" evidence="1">
    <location>
        <begin position="21"/>
        <end position="57"/>
    </location>
</feature>
<sequence length="57" mass="6175">MNILFISLISLMLGANRMRSSTYNGMNTSCPSMTFTATQASAFRSAKPCSSRKAFSS</sequence>
<evidence type="ECO:0000313" key="20">
    <source>
        <dbReference type="Proteomes" id="UP000486351"/>
    </source>
</evidence>
<feature type="signal peptide" evidence="1">
    <location>
        <begin position="1"/>
        <end position="20"/>
    </location>
</feature>
<evidence type="ECO:0000313" key="21">
    <source>
        <dbReference type="Proteomes" id="UP000488956"/>
    </source>
</evidence>
<accession>A0A6A3PRX9</accession>
<dbReference type="Proteomes" id="UP000437068">
    <property type="component" value="Unassembled WGS sequence"/>
</dbReference>
<protein>
    <recommendedName>
        <fullName evidence="22">RxLR effector protein</fullName>
    </recommendedName>
</protein>